<dbReference type="Proteomes" id="UP000265703">
    <property type="component" value="Unassembled WGS sequence"/>
</dbReference>
<comment type="caution">
    <text evidence="1">The sequence shown here is derived from an EMBL/GenBank/DDBJ whole genome shotgun (WGS) entry which is preliminary data.</text>
</comment>
<dbReference type="AlphaFoldDB" id="A0A397SUX0"/>
<evidence type="ECO:0008006" key="3">
    <source>
        <dbReference type="Google" id="ProtNLM"/>
    </source>
</evidence>
<keyword evidence="2" id="KW-1185">Reference proteome</keyword>
<sequence length="695" mass="82349">MACSKIFSGELPELLNEIIHYFYNDFSTLYSCILINRICCRLAIPLLWEDPFSIPTENYHFIRIYLYNLNDDDKTKLIEYGINNDLIPSNTLFNYPSFIKSLNTWKIIYFIEKWVKNVGLRFLTTDEQPFSQSLLSYPNSDQKLNSTQIKDISKCIYNTLLKPENNINLFTLEITTIRGIDHDHFKGIFELILKNSKLIRNIKNLKISFNESITYNFLKYLYFNCKSISILYFHYKINYDDILITNYSSGIINSQQNLKKILFGYYIYDSILLSLKNSNCSNTLKTLVFYNLNLKNLNNFNQVFDQLNVLESIHFLYCSFSNCDFIKQIINPFKLRSLFIRENFQIENFKILLQKSGDYLENIGLLKNELLNQQLIEMIIKYCKKIKFFDLSGFNDQNIYFSLDLIKFFNENLNHLTINFDSFYMINQSIDDINKLSLILLKELGQNLPLKLEYLDLSLSINGNIFEIFLKNSQDIFIKKLLIKNKIQEDFDDFLPHMKDYLMKKKRIKYFALRLEYDNSTEKCKELFSLNDEVKKFELYDIKVQNYDDLKIQHYNYIDEIFRYGAILAAKHVSNDAYKALIERLPTLEELKNSIKRINVQILTDYIEPLEIIPLEIIINAYRHIALLNNMYLSDIRGMSYIWDESTCGSNLIIKNNGKVIFARSMGVESQGVRAKMILKNNNIYEWNIIIEKRL</sequence>
<evidence type="ECO:0000313" key="1">
    <source>
        <dbReference type="EMBL" id="RIA86691.1"/>
    </source>
</evidence>
<dbReference type="EMBL" id="QKYT01000350">
    <property type="protein sequence ID" value="RIA86691.1"/>
    <property type="molecule type" value="Genomic_DNA"/>
</dbReference>
<dbReference type="OrthoDB" id="2354532at2759"/>
<proteinExistence type="predicted"/>
<organism evidence="1 2">
    <name type="scientific">Glomus cerebriforme</name>
    <dbReference type="NCBI Taxonomy" id="658196"/>
    <lineage>
        <taxon>Eukaryota</taxon>
        <taxon>Fungi</taxon>
        <taxon>Fungi incertae sedis</taxon>
        <taxon>Mucoromycota</taxon>
        <taxon>Glomeromycotina</taxon>
        <taxon>Glomeromycetes</taxon>
        <taxon>Glomerales</taxon>
        <taxon>Glomeraceae</taxon>
        <taxon>Glomus</taxon>
    </lineage>
</organism>
<gene>
    <name evidence="1" type="ORF">C1645_828919</name>
</gene>
<name>A0A397SUX0_9GLOM</name>
<evidence type="ECO:0000313" key="2">
    <source>
        <dbReference type="Proteomes" id="UP000265703"/>
    </source>
</evidence>
<accession>A0A397SUX0</accession>
<reference evidence="1 2" key="1">
    <citation type="submission" date="2018-06" db="EMBL/GenBank/DDBJ databases">
        <title>Comparative genomics reveals the genomic features of Rhizophagus irregularis, R. cerebriforme, R. diaphanum and Gigaspora rosea, and their symbiotic lifestyle signature.</title>
        <authorList>
            <person name="Morin E."/>
            <person name="San Clemente H."/>
            <person name="Chen E.C.H."/>
            <person name="De La Providencia I."/>
            <person name="Hainaut M."/>
            <person name="Kuo A."/>
            <person name="Kohler A."/>
            <person name="Murat C."/>
            <person name="Tang N."/>
            <person name="Roy S."/>
            <person name="Loubradou J."/>
            <person name="Henrissat B."/>
            <person name="Grigoriev I.V."/>
            <person name="Corradi N."/>
            <person name="Roux C."/>
            <person name="Martin F.M."/>
        </authorList>
    </citation>
    <scope>NUCLEOTIDE SEQUENCE [LARGE SCALE GENOMIC DNA]</scope>
    <source>
        <strain evidence="1 2">DAOM 227022</strain>
    </source>
</reference>
<protein>
    <recommendedName>
        <fullName evidence="3">F-box domain-containing protein</fullName>
    </recommendedName>
</protein>